<dbReference type="InterPro" id="IPR039420">
    <property type="entry name" value="WalR-like"/>
</dbReference>
<dbReference type="Gene3D" id="3.40.50.2300">
    <property type="match status" value="1"/>
</dbReference>
<evidence type="ECO:0000313" key="9">
    <source>
        <dbReference type="Proteomes" id="UP000317043"/>
    </source>
</evidence>
<evidence type="ECO:0000256" key="4">
    <source>
        <dbReference type="PROSITE-ProRule" id="PRU00169"/>
    </source>
</evidence>
<dbReference type="GO" id="GO:0006355">
    <property type="term" value="P:regulation of DNA-templated transcription"/>
    <property type="evidence" value="ECO:0007669"/>
    <property type="project" value="InterPro"/>
</dbReference>
<dbReference type="InterPro" id="IPR016032">
    <property type="entry name" value="Sig_transdc_resp-reg_C-effctor"/>
</dbReference>
<keyword evidence="2 8" id="KW-0238">DNA-binding</keyword>
<sequence>MSHLPDARMKVPQYMTDISKDMTHRIVLNGYPMFNAGFEWLLGPADDLIIVASGQTAADALRHIDEHRPDVVVVDAGRRPDEVVPTIIEQAPTTRLLLMTEIETPSSMPGDASQPFGCLAKPSSPAEILAAIRAVACGATVFGAGVFAMIRAQIGTRGRSVFPALTDREHEVLALFADGLSYTEAARRLRVATKTVRNHMSNILMKLRVSRRGEAVDLARRFGLGTVTSHPRPAEDSNPATPGHISPPTRSLPSTSTAPDSETTCSTTPRPTAAPPAATSH</sequence>
<feature type="compositionally biased region" description="Low complexity" evidence="5">
    <location>
        <begin position="267"/>
        <end position="281"/>
    </location>
</feature>
<feature type="modified residue" description="4-aspartylphosphate" evidence="4">
    <location>
        <position position="75"/>
    </location>
</feature>
<name>A0A543AWA4_9ACTN</name>
<organism evidence="8 9">
    <name type="scientific">Stackebrandtia endophytica</name>
    <dbReference type="NCBI Taxonomy" id="1496996"/>
    <lineage>
        <taxon>Bacteria</taxon>
        <taxon>Bacillati</taxon>
        <taxon>Actinomycetota</taxon>
        <taxon>Actinomycetes</taxon>
        <taxon>Glycomycetales</taxon>
        <taxon>Glycomycetaceae</taxon>
        <taxon>Stackebrandtia</taxon>
    </lineage>
</organism>
<dbReference type="PANTHER" id="PTHR43214">
    <property type="entry name" value="TWO-COMPONENT RESPONSE REGULATOR"/>
    <property type="match status" value="1"/>
</dbReference>
<dbReference type="SUPFAM" id="SSF46894">
    <property type="entry name" value="C-terminal effector domain of the bipartite response regulators"/>
    <property type="match status" value="1"/>
</dbReference>
<keyword evidence="9" id="KW-1185">Reference proteome</keyword>
<feature type="region of interest" description="Disordered" evidence="5">
    <location>
        <begin position="226"/>
        <end position="281"/>
    </location>
</feature>
<dbReference type="PANTHER" id="PTHR43214:SF24">
    <property type="entry name" value="TRANSCRIPTIONAL REGULATORY PROTEIN NARL-RELATED"/>
    <property type="match status" value="1"/>
</dbReference>
<evidence type="ECO:0000259" key="7">
    <source>
        <dbReference type="PROSITE" id="PS50110"/>
    </source>
</evidence>
<evidence type="ECO:0000256" key="1">
    <source>
        <dbReference type="ARBA" id="ARBA00023015"/>
    </source>
</evidence>
<reference evidence="8 9" key="1">
    <citation type="submission" date="2019-06" db="EMBL/GenBank/DDBJ databases">
        <title>Sequencing the genomes of 1000 actinobacteria strains.</title>
        <authorList>
            <person name="Klenk H.-P."/>
        </authorList>
    </citation>
    <scope>NUCLEOTIDE SEQUENCE [LARGE SCALE GENOMIC DNA]</scope>
    <source>
        <strain evidence="8 9">DSM 45928</strain>
    </source>
</reference>
<dbReference type="EMBL" id="VFOW01000001">
    <property type="protein sequence ID" value="TQL76851.1"/>
    <property type="molecule type" value="Genomic_DNA"/>
</dbReference>
<comment type="caution">
    <text evidence="8">The sequence shown here is derived from an EMBL/GenBank/DDBJ whole genome shotgun (WGS) entry which is preliminary data.</text>
</comment>
<dbReference type="GO" id="GO:0000160">
    <property type="term" value="P:phosphorelay signal transduction system"/>
    <property type="evidence" value="ECO:0007669"/>
    <property type="project" value="InterPro"/>
</dbReference>
<dbReference type="Pfam" id="PF00196">
    <property type="entry name" value="GerE"/>
    <property type="match status" value="1"/>
</dbReference>
<keyword evidence="3" id="KW-0804">Transcription</keyword>
<evidence type="ECO:0000256" key="3">
    <source>
        <dbReference type="ARBA" id="ARBA00023163"/>
    </source>
</evidence>
<dbReference type="InterPro" id="IPR000792">
    <property type="entry name" value="Tscrpt_reg_LuxR_C"/>
</dbReference>
<gene>
    <name evidence="8" type="ORF">FB566_2393</name>
</gene>
<dbReference type="PROSITE" id="PS50110">
    <property type="entry name" value="RESPONSE_REGULATORY"/>
    <property type="match status" value="1"/>
</dbReference>
<dbReference type="AlphaFoldDB" id="A0A543AWA4"/>
<accession>A0A543AWA4</accession>
<dbReference type="Proteomes" id="UP000317043">
    <property type="component" value="Unassembled WGS sequence"/>
</dbReference>
<feature type="domain" description="HTH luxR-type" evidence="6">
    <location>
        <begin position="158"/>
        <end position="223"/>
    </location>
</feature>
<keyword evidence="4" id="KW-0597">Phosphoprotein</keyword>
<dbReference type="PRINTS" id="PR00038">
    <property type="entry name" value="HTHLUXR"/>
</dbReference>
<evidence type="ECO:0000259" key="6">
    <source>
        <dbReference type="PROSITE" id="PS50043"/>
    </source>
</evidence>
<evidence type="ECO:0000256" key="5">
    <source>
        <dbReference type="SAM" id="MobiDB-lite"/>
    </source>
</evidence>
<dbReference type="SUPFAM" id="SSF52172">
    <property type="entry name" value="CheY-like"/>
    <property type="match status" value="1"/>
</dbReference>
<proteinExistence type="predicted"/>
<dbReference type="InterPro" id="IPR001789">
    <property type="entry name" value="Sig_transdc_resp-reg_receiver"/>
</dbReference>
<keyword evidence="1" id="KW-0805">Transcription regulation</keyword>
<dbReference type="CDD" id="cd06170">
    <property type="entry name" value="LuxR_C_like"/>
    <property type="match status" value="1"/>
</dbReference>
<dbReference type="GO" id="GO:0003677">
    <property type="term" value="F:DNA binding"/>
    <property type="evidence" value="ECO:0007669"/>
    <property type="project" value="UniProtKB-KW"/>
</dbReference>
<evidence type="ECO:0000313" key="8">
    <source>
        <dbReference type="EMBL" id="TQL76851.1"/>
    </source>
</evidence>
<dbReference type="InterPro" id="IPR011006">
    <property type="entry name" value="CheY-like_superfamily"/>
</dbReference>
<protein>
    <submittedName>
        <fullName evidence="8">DNA-binding NarL/FixJ family response regulator</fullName>
    </submittedName>
</protein>
<feature type="domain" description="Response regulatory" evidence="7">
    <location>
        <begin position="24"/>
        <end position="136"/>
    </location>
</feature>
<feature type="compositionally biased region" description="Low complexity" evidence="5">
    <location>
        <begin position="246"/>
        <end position="259"/>
    </location>
</feature>
<dbReference type="SMART" id="SM00421">
    <property type="entry name" value="HTH_LUXR"/>
    <property type="match status" value="1"/>
</dbReference>
<dbReference type="PROSITE" id="PS50043">
    <property type="entry name" value="HTH_LUXR_2"/>
    <property type="match status" value="1"/>
</dbReference>
<dbReference type="InParanoid" id="A0A543AWA4"/>
<evidence type="ECO:0000256" key="2">
    <source>
        <dbReference type="ARBA" id="ARBA00023125"/>
    </source>
</evidence>